<evidence type="ECO:0000313" key="3">
    <source>
        <dbReference type="Proteomes" id="UP000292447"/>
    </source>
</evidence>
<reference evidence="3" key="1">
    <citation type="submission" date="2019-03" db="EMBL/GenBank/DDBJ databases">
        <title>Snf2 controls pulcherriminic acid biosynthesis and connects pigmentation and antifungal activity of the yeast Metschnikowia pulcherrima.</title>
        <authorList>
            <person name="Gore-Lloyd D."/>
            <person name="Sumann I."/>
            <person name="Brachmann A.O."/>
            <person name="Schneeberger K."/>
            <person name="Ortiz-Merino R.A."/>
            <person name="Moreno-Beltran M."/>
            <person name="Schlaefli M."/>
            <person name="Kirner P."/>
            <person name="Santos Kron A."/>
            <person name="Wolfe K.H."/>
            <person name="Piel J."/>
            <person name="Ahrens C.H."/>
            <person name="Henk D."/>
            <person name="Freimoser F.M."/>
        </authorList>
    </citation>
    <scope>NUCLEOTIDE SEQUENCE [LARGE SCALE GENOMIC DNA]</scope>
    <source>
        <strain evidence="3">APC 1.2</strain>
    </source>
</reference>
<dbReference type="AlphaFoldDB" id="A0A4P6XIU4"/>
<dbReference type="EMBL" id="CP034456">
    <property type="protein sequence ID" value="QBM86375.1"/>
    <property type="molecule type" value="Genomic_DNA"/>
</dbReference>
<protein>
    <submittedName>
        <fullName evidence="2">Uncharacterized protein</fullName>
    </submittedName>
</protein>
<evidence type="ECO:0000256" key="1">
    <source>
        <dbReference type="SAM" id="MobiDB-lite"/>
    </source>
</evidence>
<accession>A0A4P6XIU4</accession>
<proteinExistence type="predicted"/>
<feature type="compositionally biased region" description="Polar residues" evidence="1">
    <location>
        <begin position="33"/>
        <end position="53"/>
    </location>
</feature>
<organism evidence="2 3">
    <name type="scientific">Metschnikowia aff. pulcherrima</name>
    <dbReference type="NCBI Taxonomy" id="2163413"/>
    <lineage>
        <taxon>Eukaryota</taxon>
        <taxon>Fungi</taxon>
        <taxon>Dikarya</taxon>
        <taxon>Ascomycota</taxon>
        <taxon>Saccharomycotina</taxon>
        <taxon>Pichiomycetes</taxon>
        <taxon>Metschnikowiaceae</taxon>
        <taxon>Metschnikowia</taxon>
    </lineage>
</organism>
<dbReference type="Proteomes" id="UP000292447">
    <property type="component" value="Chromosome I"/>
</dbReference>
<evidence type="ECO:0000313" key="2">
    <source>
        <dbReference type="EMBL" id="QBM86375.1"/>
    </source>
</evidence>
<feature type="region of interest" description="Disordered" evidence="1">
    <location>
        <begin position="33"/>
        <end position="84"/>
    </location>
</feature>
<feature type="region of interest" description="Disordered" evidence="1">
    <location>
        <begin position="219"/>
        <end position="243"/>
    </location>
</feature>
<name>A0A4P6XIU4_9ASCO</name>
<keyword evidence="3" id="KW-1185">Reference proteome</keyword>
<sequence>MICLSRHVTGSISALPMVCMFWVQKAPVEGHMDTTNVETNSSGNASLGETRPVSTKESETAPDINSPVFEPQAVGSESHQNTLPKEATNEAHVLIREMTEVYPSPFRSLQEFDARRKRFNGNYVTDEPASVDAATAAARRNKTSSQSTYVNSTRVPFGQTGGFFTLLPLSTSISGFGPARYIPSRSYTLALFPTVSLDLTKAVRSKHISTELDSLELKETQASPNPCEGLRSGPHEPPRPAEPYQPTHKAAPAIFHDQFVQFMEDRMVMFRPTSSQNSVEQTLSLNHPYQRADEAETARMRSWFTMSSNRNNHPRVSPVNEPTPVVSVDSPVSAFPPMNNSTSSFLPRGVQGPCCPEPMDSGMSYVPRAVPLADVKRPPLSPIASQCMCVWWPF</sequence>
<gene>
    <name evidence="2" type="ORF">METSCH_A10140</name>
</gene>